<dbReference type="EMBL" id="CALNXI010000026">
    <property type="protein sequence ID" value="CAH3015642.1"/>
    <property type="molecule type" value="Genomic_DNA"/>
</dbReference>
<evidence type="ECO:0000256" key="2">
    <source>
        <dbReference type="ARBA" id="ARBA00022475"/>
    </source>
</evidence>
<keyword evidence="2" id="KW-1003">Cell membrane</keyword>
<evidence type="ECO:0000256" key="4">
    <source>
        <dbReference type="ARBA" id="ARBA00022989"/>
    </source>
</evidence>
<evidence type="ECO:0000256" key="7">
    <source>
        <dbReference type="ARBA" id="ARBA00023170"/>
    </source>
</evidence>
<dbReference type="PANTHER" id="PTHR24246">
    <property type="entry name" value="OLFACTORY RECEPTOR AND ADENOSINE RECEPTOR"/>
    <property type="match status" value="1"/>
</dbReference>
<gene>
    <name evidence="12" type="ORF">PEVE_00019222</name>
</gene>
<accession>A0ABN8LEY2</accession>
<evidence type="ECO:0000256" key="5">
    <source>
        <dbReference type="ARBA" id="ARBA00023040"/>
    </source>
</evidence>
<evidence type="ECO:0000256" key="3">
    <source>
        <dbReference type="ARBA" id="ARBA00022692"/>
    </source>
</evidence>
<dbReference type="Proteomes" id="UP001159427">
    <property type="component" value="Unassembled WGS sequence"/>
</dbReference>
<feature type="transmembrane region" description="Helical" evidence="10">
    <location>
        <begin position="267"/>
        <end position="288"/>
    </location>
</feature>
<comment type="subcellular location">
    <subcellularLocation>
        <location evidence="1">Cell membrane</location>
        <topology evidence="1">Multi-pass membrane protein</topology>
    </subcellularLocation>
</comment>
<feature type="transmembrane region" description="Helical" evidence="10">
    <location>
        <begin position="60"/>
        <end position="83"/>
    </location>
</feature>
<keyword evidence="7" id="KW-0675">Receptor</keyword>
<keyword evidence="6 10" id="KW-0472">Membrane</keyword>
<feature type="transmembrane region" description="Helical" evidence="10">
    <location>
        <begin position="174"/>
        <end position="193"/>
    </location>
</feature>
<keyword evidence="9" id="KW-0807">Transducer</keyword>
<keyword evidence="13" id="KW-1185">Reference proteome</keyword>
<evidence type="ECO:0000313" key="12">
    <source>
        <dbReference type="EMBL" id="CAH3015642.1"/>
    </source>
</evidence>
<feature type="domain" description="G-protein coupled receptors family 1 profile" evidence="11">
    <location>
        <begin position="39"/>
        <end position="286"/>
    </location>
</feature>
<dbReference type="InterPro" id="IPR017452">
    <property type="entry name" value="GPCR_Rhodpsn_7TM"/>
</dbReference>
<keyword evidence="5" id="KW-0297">G-protein coupled receptor</keyword>
<evidence type="ECO:0000313" key="13">
    <source>
        <dbReference type="Proteomes" id="UP001159427"/>
    </source>
</evidence>
<dbReference type="SUPFAM" id="SSF81321">
    <property type="entry name" value="Family A G protein-coupled receptor-like"/>
    <property type="match status" value="1"/>
</dbReference>
<reference evidence="12 13" key="1">
    <citation type="submission" date="2022-05" db="EMBL/GenBank/DDBJ databases">
        <authorList>
            <consortium name="Genoscope - CEA"/>
            <person name="William W."/>
        </authorList>
    </citation>
    <scope>NUCLEOTIDE SEQUENCE [LARGE SCALE GENOMIC DNA]</scope>
</reference>
<dbReference type="InterPro" id="IPR000276">
    <property type="entry name" value="GPCR_Rhodpsn"/>
</dbReference>
<comment type="caution">
    <text evidence="12">The sequence shown here is derived from an EMBL/GenBank/DDBJ whole genome shotgun (WGS) entry which is preliminary data.</text>
</comment>
<keyword evidence="3 10" id="KW-0812">Transmembrane</keyword>
<keyword evidence="4 10" id="KW-1133">Transmembrane helix</keyword>
<proteinExistence type="predicted"/>
<dbReference type="Gene3D" id="1.20.1070.10">
    <property type="entry name" value="Rhodopsin 7-helix transmembrane proteins"/>
    <property type="match status" value="1"/>
</dbReference>
<protein>
    <recommendedName>
        <fullName evidence="11">G-protein coupled receptors family 1 profile domain-containing protein</fullName>
    </recommendedName>
</protein>
<evidence type="ECO:0000256" key="10">
    <source>
        <dbReference type="SAM" id="Phobius"/>
    </source>
</evidence>
<dbReference type="PRINTS" id="PR00237">
    <property type="entry name" value="GPCRRHODOPSN"/>
</dbReference>
<name>A0ABN8LEY2_9CNID</name>
<evidence type="ECO:0000256" key="9">
    <source>
        <dbReference type="ARBA" id="ARBA00023224"/>
    </source>
</evidence>
<feature type="transmembrane region" description="Helical" evidence="10">
    <location>
        <begin position="227"/>
        <end position="247"/>
    </location>
</feature>
<sequence>MGNSTEDEYDFYADIIDAPEFWSGLAIAGMILSVMIALSNAVLLFTIYKDPRRSFRTPPSFLIANLSAAEFLQGSVAVFLVALRDVYRYQRAIMPHVKVFKAVIYTVVCSTLFVSSTTIIAMSVTCYFAINKPILYKNTVTTRRIKVSIGLIWTTALLMSFLPATNIPEKTYTLIYLHTHATIPAILLTMTYVKVFQALARRTSEARQSFKESELGTRHNLVRERNMVITIIIVLSMFYITYIPQYITLHLLYLCKACGESLTFHKIDVVLSRFLFISSAVDPFIYAWRVPKYRRALKDCFKMLPKDVRFRFLSTRTNTNEISISSGL</sequence>
<evidence type="ECO:0000259" key="11">
    <source>
        <dbReference type="PROSITE" id="PS50262"/>
    </source>
</evidence>
<dbReference type="PROSITE" id="PS50262">
    <property type="entry name" value="G_PROTEIN_RECEP_F1_2"/>
    <property type="match status" value="1"/>
</dbReference>
<organism evidence="12 13">
    <name type="scientific">Porites evermanni</name>
    <dbReference type="NCBI Taxonomy" id="104178"/>
    <lineage>
        <taxon>Eukaryota</taxon>
        <taxon>Metazoa</taxon>
        <taxon>Cnidaria</taxon>
        <taxon>Anthozoa</taxon>
        <taxon>Hexacorallia</taxon>
        <taxon>Scleractinia</taxon>
        <taxon>Fungiina</taxon>
        <taxon>Poritidae</taxon>
        <taxon>Porites</taxon>
    </lineage>
</organism>
<evidence type="ECO:0000256" key="8">
    <source>
        <dbReference type="ARBA" id="ARBA00023180"/>
    </source>
</evidence>
<evidence type="ECO:0000256" key="6">
    <source>
        <dbReference type="ARBA" id="ARBA00023136"/>
    </source>
</evidence>
<keyword evidence="8" id="KW-0325">Glycoprotein</keyword>
<dbReference type="PANTHER" id="PTHR24246:SF27">
    <property type="entry name" value="ADENOSINE RECEPTOR, ISOFORM A"/>
    <property type="match status" value="1"/>
</dbReference>
<feature type="transmembrane region" description="Helical" evidence="10">
    <location>
        <begin position="150"/>
        <end position="168"/>
    </location>
</feature>
<evidence type="ECO:0000256" key="1">
    <source>
        <dbReference type="ARBA" id="ARBA00004651"/>
    </source>
</evidence>
<feature type="transmembrane region" description="Helical" evidence="10">
    <location>
        <begin position="21"/>
        <end position="48"/>
    </location>
</feature>
<feature type="transmembrane region" description="Helical" evidence="10">
    <location>
        <begin position="103"/>
        <end position="130"/>
    </location>
</feature>
<dbReference type="Pfam" id="PF00001">
    <property type="entry name" value="7tm_1"/>
    <property type="match status" value="2"/>
</dbReference>